<sequence length="331" mass="36558">MYNIDMAALHVPEFSEMPNLGFSGSYGGLNDSELWIGMQFQTINQAKTAIKLYSIRKSVHSKKYNPGTIADLETPPYYRNDRVVEDVRQFHRAHFGSHPSEQNDDDGEVEDVVECEEDSAQSHLHSIEINTNNNSKNYKSAYAPAAVQDSRDPLINTADITCRKSTSSRLRRRSTSIQRSISDGVEWGMQNDQTSGNDSEGSRFAELDRQAGAKGYGDEMHGYKVVKGLREHLLSGSRASRAYASLTRAARDHGNVAQERPPLVPGSVLKSRLVESKDDVHGLWHGPNDVLAGSGLPTPPSAAHLDPRFPMPAFHMSPQVPAPETISQMPC</sequence>
<reference evidence="1 2" key="1">
    <citation type="journal article" date="2024" name="G3 (Bethesda)">
        <title>Genome assembly of Hibiscus sabdariffa L. provides insights into metabolisms of medicinal natural products.</title>
        <authorList>
            <person name="Kim T."/>
        </authorList>
    </citation>
    <scope>NUCLEOTIDE SEQUENCE [LARGE SCALE GENOMIC DNA]</scope>
    <source>
        <strain evidence="1">TK-2024</strain>
        <tissue evidence="1">Old leaves</tissue>
    </source>
</reference>
<name>A0ABR2DIX6_9ROSI</name>
<gene>
    <name evidence="1" type="ORF">V6N12_046377</name>
</gene>
<dbReference type="Proteomes" id="UP001472677">
    <property type="component" value="Unassembled WGS sequence"/>
</dbReference>
<protein>
    <submittedName>
        <fullName evidence="1">Uncharacterized protein</fullName>
    </submittedName>
</protein>
<organism evidence="1 2">
    <name type="scientific">Hibiscus sabdariffa</name>
    <name type="common">roselle</name>
    <dbReference type="NCBI Taxonomy" id="183260"/>
    <lineage>
        <taxon>Eukaryota</taxon>
        <taxon>Viridiplantae</taxon>
        <taxon>Streptophyta</taxon>
        <taxon>Embryophyta</taxon>
        <taxon>Tracheophyta</taxon>
        <taxon>Spermatophyta</taxon>
        <taxon>Magnoliopsida</taxon>
        <taxon>eudicotyledons</taxon>
        <taxon>Gunneridae</taxon>
        <taxon>Pentapetalae</taxon>
        <taxon>rosids</taxon>
        <taxon>malvids</taxon>
        <taxon>Malvales</taxon>
        <taxon>Malvaceae</taxon>
        <taxon>Malvoideae</taxon>
        <taxon>Hibiscus</taxon>
    </lineage>
</organism>
<keyword evidence="2" id="KW-1185">Reference proteome</keyword>
<comment type="caution">
    <text evidence="1">The sequence shown here is derived from an EMBL/GenBank/DDBJ whole genome shotgun (WGS) entry which is preliminary data.</text>
</comment>
<accession>A0ABR2DIX6</accession>
<proteinExistence type="predicted"/>
<evidence type="ECO:0000313" key="1">
    <source>
        <dbReference type="EMBL" id="KAK8540084.1"/>
    </source>
</evidence>
<evidence type="ECO:0000313" key="2">
    <source>
        <dbReference type="Proteomes" id="UP001472677"/>
    </source>
</evidence>
<dbReference type="EMBL" id="JBBPBM010000025">
    <property type="protein sequence ID" value="KAK8540084.1"/>
    <property type="molecule type" value="Genomic_DNA"/>
</dbReference>